<evidence type="ECO:0000256" key="1">
    <source>
        <dbReference type="SAM" id="MobiDB-lite"/>
    </source>
</evidence>
<feature type="region of interest" description="Disordered" evidence="1">
    <location>
        <begin position="31"/>
        <end position="56"/>
    </location>
</feature>
<evidence type="ECO:0000313" key="3">
    <source>
        <dbReference type="EMBL" id="CAL1240691.1"/>
    </source>
</evidence>
<dbReference type="SUPFAM" id="SSF56925">
    <property type="entry name" value="OMPA-like"/>
    <property type="match status" value="1"/>
</dbReference>
<sequence>MKTLHKSAGLAVLIAASVAATALAPQAAFAKGTKHKRASSRSAAVAGGSVGGGSSYERRLRQMEDEISALRQELARSRSEVKAETREATEKLEAQRQQFEQQLAEEKAHEQTHHDLLFFRGGYAQLEHARGNELLTGNNTLAGLTGTPNPGKSGEGWYVGAGFDHRLTDDLWGITDMAALDGEVMFEYQNFGANTNSFVNAQLAALGLPTKGIKNQVTQFTLTASPKIKFNNLGIFRPWIIPFGLSINVVSPPSSGVTVLNPGLMLGTGMEVNLWKDLWAGIDFRYQFTGGDLSYKYQANGTTILNRVNTDGLTTGAYIGFGF</sequence>
<name>A0ABM9NJ97_9GAMM</name>
<accession>A0ABM9NJ97</accession>
<dbReference type="EMBL" id="OZ026884">
    <property type="protein sequence ID" value="CAL1240691.1"/>
    <property type="molecule type" value="Genomic_DNA"/>
</dbReference>
<dbReference type="RefSeq" id="WP_348757269.1">
    <property type="nucleotide sequence ID" value="NZ_OZ026884.1"/>
</dbReference>
<protein>
    <recommendedName>
        <fullName evidence="5">Outer membrane protein beta-barrel domain-containing protein</fullName>
    </recommendedName>
</protein>
<feature type="signal peptide" evidence="2">
    <location>
        <begin position="1"/>
        <end position="30"/>
    </location>
</feature>
<feature type="chain" id="PRO_5046019344" description="Outer membrane protein beta-barrel domain-containing protein" evidence="2">
    <location>
        <begin position="31"/>
        <end position="323"/>
    </location>
</feature>
<reference evidence="3 4" key="1">
    <citation type="submission" date="2024-04" db="EMBL/GenBank/DDBJ databases">
        <authorList>
            <person name="Cremers G."/>
        </authorList>
    </citation>
    <scope>NUCLEOTIDE SEQUENCE [LARGE SCALE GENOMIC DNA]</scope>
    <source>
        <strain evidence="3">MeCH1-AG</strain>
    </source>
</reference>
<gene>
    <name evidence="3" type="ORF">MECH1_V1_1915</name>
</gene>
<dbReference type="InterPro" id="IPR011250">
    <property type="entry name" value="OMP/PagP_B-barrel"/>
</dbReference>
<organism evidence="3 4">
    <name type="scientific">Candidatus Methylocalor cossyra</name>
    <dbReference type="NCBI Taxonomy" id="3108543"/>
    <lineage>
        <taxon>Bacteria</taxon>
        <taxon>Pseudomonadati</taxon>
        <taxon>Pseudomonadota</taxon>
        <taxon>Gammaproteobacteria</taxon>
        <taxon>Methylococcales</taxon>
        <taxon>Methylococcaceae</taxon>
        <taxon>Candidatus Methylocalor</taxon>
    </lineage>
</organism>
<keyword evidence="2" id="KW-0732">Signal</keyword>
<feature type="region of interest" description="Disordered" evidence="1">
    <location>
        <begin position="73"/>
        <end position="92"/>
    </location>
</feature>
<keyword evidence="4" id="KW-1185">Reference proteome</keyword>
<evidence type="ECO:0000256" key="2">
    <source>
        <dbReference type="SAM" id="SignalP"/>
    </source>
</evidence>
<proteinExistence type="predicted"/>
<dbReference type="Proteomes" id="UP001497493">
    <property type="component" value="Chromosome"/>
</dbReference>
<evidence type="ECO:0008006" key="5">
    <source>
        <dbReference type="Google" id="ProtNLM"/>
    </source>
</evidence>
<evidence type="ECO:0000313" key="4">
    <source>
        <dbReference type="Proteomes" id="UP001497493"/>
    </source>
</evidence>